<dbReference type="AlphaFoldDB" id="A0AAV3ZHL5"/>
<dbReference type="EMBL" id="BLXT01002413">
    <property type="protein sequence ID" value="GFN94074.1"/>
    <property type="molecule type" value="Genomic_DNA"/>
</dbReference>
<gene>
    <name evidence="1" type="ORF">PoB_002058000</name>
</gene>
<evidence type="ECO:0000313" key="2">
    <source>
        <dbReference type="Proteomes" id="UP000735302"/>
    </source>
</evidence>
<name>A0AAV3ZHL5_9GAST</name>
<proteinExistence type="predicted"/>
<keyword evidence="2" id="KW-1185">Reference proteome</keyword>
<comment type="caution">
    <text evidence="1">The sequence shown here is derived from an EMBL/GenBank/DDBJ whole genome shotgun (WGS) entry which is preliminary data.</text>
</comment>
<accession>A0AAV3ZHL5</accession>
<reference evidence="1 2" key="1">
    <citation type="journal article" date="2021" name="Elife">
        <title>Chloroplast acquisition without the gene transfer in kleptoplastic sea slugs, Plakobranchus ocellatus.</title>
        <authorList>
            <person name="Maeda T."/>
            <person name="Takahashi S."/>
            <person name="Yoshida T."/>
            <person name="Shimamura S."/>
            <person name="Takaki Y."/>
            <person name="Nagai Y."/>
            <person name="Toyoda A."/>
            <person name="Suzuki Y."/>
            <person name="Arimoto A."/>
            <person name="Ishii H."/>
            <person name="Satoh N."/>
            <person name="Nishiyama T."/>
            <person name="Hasebe M."/>
            <person name="Maruyama T."/>
            <person name="Minagawa J."/>
            <person name="Obokata J."/>
            <person name="Shigenobu S."/>
        </authorList>
    </citation>
    <scope>NUCLEOTIDE SEQUENCE [LARGE SCALE GENOMIC DNA]</scope>
</reference>
<organism evidence="1 2">
    <name type="scientific">Plakobranchus ocellatus</name>
    <dbReference type="NCBI Taxonomy" id="259542"/>
    <lineage>
        <taxon>Eukaryota</taxon>
        <taxon>Metazoa</taxon>
        <taxon>Spiralia</taxon>
        <taxon>Lophotrochozoa</taxon>
        <taxon>Mollusca</taxon>
        <taxon>Gastropoda</taxon>
        <taxon>Heterobranchia</taxon>
        <taxon>Euthyneura</taxon>
        <taxon>Panpulmonata</taxon>
        <taxon>Sacoglossa</taxon>
        <taxon>Placobranchoidea</taxon>
        <taxon>Plakobranchidae</taxon>
        <taxon>Plakobranchus</taxon>
    </lineage>
</organism>
<sequence>MMLHVSRPKLQVSATMSTPFLGLELYAADWSCGAKFFKSMRTCFFSQLESGVTDTTSRQAVGHSRPKYTCNSMFLLFGKLQKKTSGD</sequence>
<dbReference type="Proteomes" id="UP000735302">
    <property type="component" value="Unassembled WGS sequence"/>
</dbReference>
<protein>
    <submittedName>
        <fullName evidence="1">Uncharacterized protein</fullName>
    </submittedName>
</protein>
<evidence type="ECO:0000313" key="1">
    <source>
        <dbReference type="EMBL" id="GFN94074.1"/>
    </source>
</evidence>